<name>A0A2V1JS07_EUBRA</name>
<comment type="caution">
    <text evidence="2">The sequence shown here is derived from an EMBL/GenBank/DDBJ whole genome shotgun (WGS) entry which is preliminary data.</text>
</comment>
<keyword evidence="1" id="KW-0472">Membrane</keyword>
<feature type="transmembrane region" description="Helical" evidence="1">
    <location>
        <begin position="23"/>
        <end position="44"/>
    </location>
</feature>
<accession>A0A2V1JS07</accession>
<evidence type="ECO:0008006" key="4">
    <source>
        <dbReference type="Google" id="ProtNLM"/>
    </source>
</evidence>
<evidence type="ECO:0000313" key="2">
    <source>
        <dbReference type="EMBL" id="PWE87637.1"/>
    </source>
</evidence>
<dbReference type="Proteomes" id="UP000245288">
    <property type="component" value="Unassembled WGS sequence"/>
</dbReference>
<evidence type="ECO:0000313" key="3">
    <source>
        <dbReference type="Proteomes" id="UP000245288"/>
    </source>
</evidence>
<dbReference type="AlphaFoldDB" id="A0A2V1JS07"/>
<dbReference type="EMBL" id="JRFU01000027">
    <property type="protein sequence ID" value="PWE87637.1"/>
    <property type="molecule type" value="Genomic_DNA"/>
</dbReference>
<dbReference type="OrthoDB" id="9815466at2"/>
<dbReference type="Pfam" id="PF09586">
    <property type="entry name" value="YfhO"/>
    <property type="match status" value="1"/>
</dbReference>
<organism evidence="2 3">
    <name type="scientific">Eubacterium ramulus</name>
    <dbReference type="NCBI Taxonomy" id="39490"/>
    <lineage>
        <taxon>Bacteria</taxon>
        <taxon>Bacillati</taxon>
        <taxon>Bacillota</taxon>
        <taxon>Clostridia</taxon>
        <taxon>Eubacteriales</taxon>
        <taxon>Eubacteriaceae</taxon>
        <taxon>Eubacterium</taxon>
    </lineage>
</organism>
<keyword evidence="1" id="KW-1133">Transmembrane helix</keyword>
<feature type="transmembrane region" description="Helical" evidence="1">
    <location>
        <begin position="93"/>
        <end position="111"/>
    </location>
</feature>
<gene>
    <name evidence="2" type="ORF">LG34_02795</name>
</gene>
<evidence type="ECO:0000256" key="1">
    <source>
        <dbReference type="SAM" id="Phobius"/>
    </source>
</evidence>
<protein>
    <recommendedName>
        <fullName evidence="4">YfhO family protein</fullName>
    </recommendedName>
</protein>
<dbReference type="InterPro" id="IPR018580">
    <property type="entry name" value="Uncharacterised_YfhO"/>
</dbReference>
<proteinExistence type="predicted"/>
<reference evidence="2 3" key="1">
    <citation type="submission" date="2014-09" db="EMBL/GenBank/DDBJ databases">
        <title>Butyrate-producing bacteria isolated from human gut.</title>
        <authorList>
            <person name="Zhang Q."/>
            <person name="Zhao L."/>
        </authorList>
    </citation>
    <scope>NUCLEOTIDE SEQUENCE [LARGE SCALE GENOMIC DNA]</scope>
    <source>
        <strain evidence="2 3">21</strain>
    </source>
</reference>
<keyword evidence="1" id="KW-0812">Transmembrane</keyword>
<keyword evidence="3" id="KW-1185">Reference proteome</keyword>
<sequence length="134" mass="15025">MQAILILAHRVKLANMELKIKSLSLYMGCFTGVAVLLIILFKILGLAPFGGSTLASADVYYQYMDFYAWFHDVLHGSNNIGYTFGKTLGGTNITVFSYYLASPLNLLVYFFDKTQLHTFFDLMILIKLALASMT</sequence>